<keyword evidence="6" id="KW-1185">Reference proteome</keyword>
<dbReference type="InterPro" id="IPR016032">
    <property type="entry name" value="Sig_transdc_resp-reg_C-effctor"/>
</dbReference>
<evidence type="ECO:0000256" key="2">
    <source>
        <dbReference type="ARBA" id="ARBA00023125"/>
    </source>
</evidence>
<evidence type="ECO:0000313" key="5">
    <source>
        <dbReference type="EMBL" id="PAP77260.1"/>
    </source>
</evidence>
<dbReference type="GO" id="GO:0003677">
    <property type="term" value="F:DNA binding"/>
    <property type="evidence" value="ECO:0007669"/>
    <property type="project" value="UniProtKB-KW"/>
</dbReference>
<dbReference type="AlphaFoldDB" id="A0A271J1M9"/>
<gene>
    <name evidence="5" type="ORF">BSZ37_12860</name>
</gene>
<comment type="caution">
    <text evidence="5">The sequence shown here is derived from an EMBL/GenBank/DDBJ whole genome shotgun (WGS) entry which is preliminary data.</text>
</comment>
<evidence type="ECO:0000256" key="1">
    <source>
        <dbReference type="ARBA" id="ARBA00023015"/>
    </source>
</evidence>
<feature type="domain" description="HTH luxR-type" evidence="4">
    <location>
        <begin position="307"/>
        <end position="372"/>
    </location>
</feature>
<dbReference type="Gene3D" id="1.10.10.10">
    <property type="entry name" value="Winged helix-like DNA-binding domain superfamily/Winged helix DNA-binding domain"/>
    <property type="match status" value="1"/>
</dbReference>
<keyword evidence="3" id="KW-0804">Transcription</keyword>
<dbReference type="Proteomes" id="UP000216339">
    <property type="component" value="Unassembled WGS sequence"/>
</dbReference>
<name>A0A271J1M9_9BACT</name>
<keyword evidence="2" id="KW-0238">DNA-binding</keyword>
<evidence type="ECO:0000256" key="3">
    <source>
        <dbReference type="ARBA" id="ARBA00023163"/>
    </source>
</evidence>
<dbReference type="InterPro" id="IPR000792">
    <property type="entry name" value="Tscrpt_reg_LuxR_C"/>
</dbReference>
<dbReference type="GO" id="GO:0006355">
    <property type="term" value="P:regulation of DNA-templated transcription"/>
    <property type="evidence" value="ECO:0007669"/>
    <property type="project" value="InterPro"/>
</dbReference>
<organism evidence="5 6">
    <name type="scientific">Rubrivirga marina</name>
    <dbReference type="NCBI Taxonomy" id="1196024"/>
    <lineage>
        <taxon>Bacteria</taxon>
        <taxon>Pseudomonadati</taxon>
        <taxon>Rhodothermota</taxon>
        <taxon>Rhodothermia</taxon>
        <taxon>Rhodothermales</taxon>
        <taxon>Rubricoccaceae</taxon>
        <taxon>Rubrivirga</taxon>
    </lineage>
</organism>
<dbReference type="SUPFAM" id="SSF46894">
    <property type="entry name" value="C-terminal effector domain of the bipartite response regulators"/>
    <property type="match status" value="1"/>
</dbReference>
<dbReference type="Pfam" id="PF00196">
    <property type="entry name" value="GerE"/>
    <property type="match status" value="1"/>
</dbReference>
<proteinExistence type="predicted"/>
<dbReference type="InterPro" id="IPR036388">
    <property type="entry name" value="WH-like_DNA-bd_sf"/>
</dbReference>
<dbReference type="PROSITE" id="PS50043">
    <property type="entry name" value="HTH_LUXR_2"/>
    <property type="match status" value="1"/>
</dbReference>
<dbReference type="EMBL" id="MQWD01000001">
    <property type="protein sequence ID" value="PAP77260.1"/>
    <property type="molecule type" value="Genomic_DNA"/>
</dbReference>
<reference evidence="5 6" key="1">
    <citation type="submission" date="2016-11" db="EMBL/GenBank/DDBJ databases">
        <title>Study of marine rhodopsin-containing bacteria.</title>
        <authorList>
            <person name="Yoshizawa S."/>
            <person name="Kumagai Y."/>
            <person name="Kogure K."/>
        </authorList>
    </citation>
    <scope>NUCLEOTIDE SEQUENCE [LARGE SCALE GENOMIC DNA]</scope>
    <source>
        <strain evidence="5 6">SAORIC-28</strain>
    </source>
</reference>
<dbReference type="PROSITE" id="PS00622">
    <property type="entry name" value="HTH_LUXR_1"/>
    <property type="match status" value="1"/>
</dbReference>
<dbReference type="CDD" id="cd06170">
    <property type="entry name" value="LuxR_C_like"/>
    <property type="match status" value="1"/>
</dbReference>
<sequence length="373" mass="39487">MALPLSAADLARLEAANRALLAPLAFDHADDWREASMRAVCEVVGAESATFYLPGQERLVAYTGLDPQFGDLIEPFTGAAWLGGGTSPDPILPLFHRALVRRGVEVWNMHTADHLLGGGGVAWRSMFHDEVLRPLRAGDTHALFVARPEGSYMLGTHTFHREPDPTDHLPALRVLLPAFKAGLDAHTRLRASRAALDAVSEPLAAFSADGAPLHRNGALEALLAADPEAPHVEVALAALAARLRPLAFARRADAPAVTPPTAEARTARAAYALRAALLPAGALGHGEAFLVTVEPRGLAAALPSADAVRQSLGLTRREAEVALLVAEGLSNEAIAERLFVSTHTVRHHVESAMAKLDLTGRGREAIAARLLAG</sequence>
<dbReference type="PANTHER" id="PTHR44688">
    <property type="entry name" value="DNA-BINDING TRANSCRIPTIONAL ACTIVATOR DEVR_DOSR"/>
    <property type="match status" value="1"/>
</dbReference>
<accession>A0A271J1M9</accession>
<evidence type="ECO:0000259" key="4">
    <source>
        <dbReference type="PROSITE" id="PS50043"/>
    </source>
</evidence>
<dbReference type="PANTHER" id="PTHR44688:SF25">
    <property type="entry name" value="HTH LUXR-TYPE DOMAIN-CONTAINING PROTEIN"/>
    <property type="match status" value="1"/>
</dbReference>
<keyword evidence="1" id="KW-0805">Transcription regulation</keyword>
<protein>
    <recommendedName>
        <fullName evidence="4">HTH luxR-type domain-containing protein</fullName>
    </recommendedName>
</protein>
<dbReference type="PRINTS" id="PR00038">
    <property type="entry name" value="HTHLUXR"/>
</dbReference>
<evidence type="ECO:0000313" key="6">
    <source>
        <dbReference type="Proteomes" id="UP000216339"/>
    </source>
</evidence>
<dbReference type="SMART" id="SM00421">
    <property type="entry name" value="HTH_LUXR"/>
    <property type="match status" value="1"/>
</dbReference>